<dbReference type="KEGG" id="njp:NEJAP_2865"/>
<evidence type="ECO:0000256" key="1">
    <source>
        <dbReference type="ARBA" id="ARBA00009477"/>
    </source>
</evidence>
<dbReference type="Pfam" id="PF25917">
    <property type="entry name" value="BSH_RND"/>
    <property type="match status" value="1"/>
</dbReference>
<feature type="domain" description="Multidrug resistance protein MdtA-like barrel-sandwich hybrid" evidence="3">
    <location>
        <begin position="73"/>
        <end position="247"/>
    </location>
</feature>
<comment type="similarity">
    <text evidence="1">Belongs to the membrane fusion protein (MFP) (TC 8.A.1) family.</text>
</comment>
<feature type="domain" description="Multidrug resistance protein MdtA-like C-terminal permuted SH3" evidence="4">
    <location>
        <begin position="369"/>
        <end position="422"/>
    </location>
</feature>
<evidence type="ECO:0000259" key="4">
    <source>
        <dbReference type="Pfam" id="PF25967"/>
    </source>
</evidence>
<keyword evidence="2" id="KW-0813">Transport</keyword>
<dbReference type="SUPFAM" id="SSF111369">
    <property type="entry name" value="HlyD-like secretion proteins"/>
    <property type="match status" value="1"/>
</dbReference>
<dbReference type="Gene3D" id="2.40.50.100">
    <property type="match status" value="1"/>
</dbReference>
<protein>
    <submittedName>
        <fullName evidence="5">RND family efflux transporter MFP subunit</fullName>
    </submittedName>
</protein>
<accession>A0A7R6SWT5</accession>
<dbReference type="AlphaFoldDB" id="A0A7R6SWT5"/>
<dbReference type="RefSeq" id="WP_201347965.1">
    <property type="nucleotide sequence ID" value="NZ_AP014546.1"/>
</dbReference>
<evidence type="ECO:0000313" key="5">
    <source>
        <dbReference type="EMBL" id="BBB30805.1"/>
    </source>
</evidence>
<dbReference type="GO" id="GO:0015562">
    <property type="term" value="F:efflux transmembrane transporter activity"/>
    <property type="evidence" value="ECO:0007669"/>
    <property type="project" value="TreeGrafter"/>
</dbReference>
<dbReference type="InterPro" id="IPR058625">
    <property type="entry name" value="MdtA-like_BSH"/>
</dbReference>
<dbReference type="Pfam" id="PF25967">
    <property type="entry name" value="RND-MFP_C"/>
    <property type="match status" value="1"/>
</dbReference>
<proteinExistence type="inferred from homology"/>
<dbReference type="Gene3D" id="1.10.287.470">
    <property type="entry name" value="Helix hairpin bin"/>
    <property type="match status" value="1"/>
</dbReference>
<dbReference type="Gene3D" id="2.40.30.170">
    <property type="match status" value="1"/>
</dbReference>
<evidence type="ECO:0000313" key="6">
    <source>
        <dbReference type="Proteomes" id="UP000595332"/>
    </source>
</evidence>
<organism evidence="5 6">
    <name type="scientific">Neptunomonas japonica JAMM 1380</name>
    <dbReference type="NCBI Taxonomy" id="1441457"/>
    <lineage>
        <taxon>Bacteria</taxon>
        <taxon>Pseudomonadati</taxon>
        <taxon>Pseudomonadota</taxon>
        <taxon>Gammaproteobacteria</taxon>
        <taxon>Oceanospirillales</taxon>
        <taxon>Oceanospirillaceae</taxon>
        <taxon>Neptunomonas</taxon>
    </lineage>
</organism>
<evidence type="ECO:0000256" key="2">
    <source>
        <dbReference type="ARBA" id="ARBA00022448"/>
    </source>
</evidence>
<dbReference type="InterPro" id="IPR058627">
    <property type="entry name" value="MdtA-like_C"/>
</dbReference>
<name>A0A7R6SWT5_9GAMM</name>
<sequence>MKALFQKPFMFFVILLIGAAVAAFMIKSKPAIKHSGTEIPAKAVDTITVRPITISPHVTAYGTVEPAIALKTKAQVSGKISYLHPDLQSGGSILQGTLVAKIDPEDSQISLSQSEADLRANLSSLAQLNEEEKTTRRSLQYARENLRVGEKELARIRDIWNKQLISRSTLDAEEQKVLQLRQSTTDLQGQLNTYASRKDSTKAQIERATQQVKGQTTTLGRTEIYMPFDARVGEVLIEEGEYVTVGTYLFESLAINRIEINAQLPVQKMRTLISSGLSQGETDTLGFDLSHIMEQLNFSANVSLVGASSEANWEAKLLRFSESVDPVRRTLGIVVAVDNPYQNIIPGKRPPLIKGMYTAVDLYAPAYTAIVIPRSALHEGRVYLSNTQQKLEIRPVNVLFHQDNLVIIESGLEAGEQIIINDLIPVIEGMPLQPTLNIESETALQIAAKKPAQLTSTIIDNTSNTSGAAQ</sequence>
<dbReference type="PANTHER" id="PTHR30469:SF36">
    <property type="entry name" value="BLL3903 PROTEIN"/>
    <property type="match status" value="1"/>
</dbReference>
<dbReference type="Proteomes" id="UP000595332">
    <property type="component" value="Chromosome"/>
</dbReference>
<dbReference type="Gene3D" id="2.40.420.20">
    <property type="match status" value="1"/>
</dbReference>
<reference evidence="5 6" key="1">
    <citation type="journal article" date="2008" name="Int. J. Syst. Evol. Microbiol.">
        <title>Neptunomonas japonica sp. nov., an Osedax japonicus symbiont-like bacterium isolated from sediment adjacent to sperm whale carcasses off Kagoshima, Japan.</title>
        <authorList>
            <person name="Miyazaki M."/>
            <person name="Nogi Y."/>
            <person name="Fujiwara Y."/>
            <person name="Kawato M."/>
            <person name="Kubokawa K."/>
            <person name="Horikoshi K."/>
        </authorList>
    </citation>
    <scope>NUCLEOTIDE SEQUENCE [LARGE SCALE GENOMIC DNA]</scope>
    <source>
        <strain evidence="5 6">JAMM 1380</strain>
    </source>
</reference>
<gene>
    <name evidence="5" type="ORF">NEJAP_2865</name>
</gene>
<dbReference type="EMBL" id="AP014546">
    <property type="protein sequence ID" value="BBB30805.1"/>
    <property type="molecule type" value="Genomic_DNA"/>
</dbReference>
<keyword evidence="6" id="KW-1185">Reference proteome</keyword>
<evidence type="ECO:0000259" key="3">
    <source>
        <dbReference type="Pfam" id="PF25917"/>
    </source>
</evidence>
<dbReference type="GO" id="GO:1990281">
    <property type="term" value="C:efflux pump complex"/>
    <property type="evidence" value="ECO:0007669"/>
    <property type="project" value="TreeGrafter"/>
</dbReference>
<dbReference type="PANTHER" id="PTHR30469">
    <property type="entry name" value="MULTIDRUG RESISTANCE PROTEIN MDTA"/>
    <property type="match status" value="1"/>
</dbReference>